<dbReference type="Proteomes" id="UP001595711">
    <property type="component" value="Unassembled WGS sequence"/>
</dbReference>
<organism evidence="1 2">
    <name type="scientific">Ferrovibrio xuzhouensis</name>
    <dbReference type="NCBI Taxonomy" id="1576914"/>
    <lineage>
        <taxon>Bacteria</taxon>
        <taxon>Pseudomonadati</taxon>
        <taxon>Pseudomonadota</taxon>
        <taxon>Alphaproteobacteria</taxon>
        <taxon>Rhodospirillales</taxon>
        <taxon>Rhodospirillaceae</taxon>
        <taxon>Ferrovibrio</taxon>
    </lineage>
</organism>
<reference evidence="2" key="1">
    <citation type="journal article" date="2019" name="Int. J. Syst. Evol. Microbiol.">
        <title>The Global Catalogue of Microorganisms (GCM) 10K type strain sequencing project: providing services to taxonomists for standard genome sequencing and annotation.</title>
        <authorList>
            <consortium name="The Broad Institute Genomics Platform"/>
            <consortium name="The Broad Institute Genome Sequencing Center for Infectious Disease"/>
            <person name="Wu L."/>
            <person name="Ma J."/>
        </authorList>
    </citation>
    <scope>NUCLEOTIDE SEQUENCE [LARGE SCALE GENOMIC DNA]</scope>
    <source>
        <strain evidence="2">KCTC 42182</strain>
    </source>
</reference>
<proteinExistence type="predicted"/>
<accession>A0ABV7VEF0</accession>
<gene>
    <name evidence="1" type="ORF">ACFOOQ_08275</name>
</gene>
<dbReference type="EMBL" id="JBHRYJ010000001">
    <property type="protein sequence ID" value="MFC3675535.1"/>
    <property type="molecule type" value="Genomic_DNA"/>
</dbReference>
<sequence>MKSSRQWARDMFASVRGREASDSEADRWVIAQMEQSIARIKREAFAAGADRYKTRLLHFATPSESLRINALRFEEKAPDSRRGACD</sequence>
<name>A0ABV7VEF0_9PROT</name>
<evidence type="ECO:0000313" key="2">
    <source>
        <dbReference type="Proteomes" id="UP001595711"/>
    </source>
</evidence>
<dbReference type="RefSeq" id="WP_379724281.1">
    <property type="nucleotide sequence ID" value="NZ_JBHRYJ010000001.1"/>
</dbReference>
<protein>
    <submittedName>
        <fullName evidence="1">Uncharacterized protein</fullName>
    </submittedName>
</protein>
<comment type="caution">
    <text evidence="1">The sequence shown here is derived from an EMBL/GenBank/DDBJ whole genome shotgun (WGS) entry which is preliminary data.</text>
</comment>
<keyword evidence="2" id="KW-1185">Reference proteome</keyword>
<evidence type="ECO:0000313" key="1">
    <source>
        <dbReference type="EMBL" id="MFC3675535.1"/>
    </source>
</evidence>